<evidence type="ECO:0000313" key="4">
    <source>
        <dbReference type="Proteomes" id="UP000315724"/>
    </source>
</evidence>
<keyword evidence="1" id="KW-1133">Transmembrane helix</keyword>
<accession>A0A517QKP6</accession>
<gene>
    <name evidence="3" type="primary">des</name>
    <name evidence="3" type="ORF">Mal48_14450</name>
</gene>
<name>A0A517QKP6_9PLAN</name>
<dbReference type="Pfam" id="PF00487">
    <property type="entry name" value="FA_desaturase"/>
    <property type="match status" value="1"/>
</dbReference>
<dbReference type="AlphaFoldDB" id="A0A517QKP6"/>
<dbReference type="InterPro" id="IPR005804">
    <property type="entry name" value="FA_desaturase_dom"/>
</dbReference>
<dbReference type="KEGG" id="tpol:Mal48_14450"/>
<dbReference type="GO" id="GO:0016717">
    <property type="term" value="F:oxidoreductase activity, acting on paired donors, with oxidation of a pair of donors resulting in the reduction of molecular oxygen to two molecules of water"/>
    <property type="evidence" value="ECO:0007669"/>
    <property type="project" value="TreeGrafter"/>
</dbReference>
<feature type="transmembrane region" description="Helical" evidence="1">
    <location>
        <begin position="247"/>
        <end position="268"/>
    </location>
</feature>
<sequence length="389" mass="44369">MLSSCKIGLFADRWFTYVSLSLLRGSADLAQQHLFIDPMSGTQTIDRSPMRTEKELLIATKQYSSENRLLSWWHLLSTIAAFIGLFTLTWMKTPLWLRIPAGVCSGLTFVRLFCIYHDFAHHSILHGSKLAKVIMYTYGFLGLSPPSIWIRSHNHHHNNNSKLHGIGFGSYPLMTTDEWAVATKRERFTYAATRHPLTIACGYITIFLFGMCIRSFFISPKRHWDCGVTAVLHVGILAWVATYGLDVLVFSLLLPIAVASCMGAYLFYAQHNFPGVQYGDREDWTYVKAALKSSSYIKMNPLMRWFTANIGYHHIHHLNHRIPFYRLPEAMAGLPELQSPVTTTLSPKSILACFRSKLWCVEEQRYVSFDYLPPTPIKQLPQTVGIVNL</sequence>
<keyword evidence="1" id="KW-0812">Transmembrane</keyword>
<feature type="domain" description="Fatty acid desaturase" evidence="2">
    <location>
        <begin position="95"/>
        <end position="336"/>
    </location>
</feature>
<protein>
    <submittedName>
        <fullName evidence="3">Fatty acid desaturase</fullName>
        <ecNumber evidence="3">1.14.19.-</ecNumber>
    </submittedName>
</protein>
<dbReference type="GO" id="GO:0016020">
    <property type="term" value="C:membrane"/>
    <property type="evidence" value="ECO:0007669"/>
    <property type="project" value="TreeGrafter"/>
</dbReference>
<feature type="transmembrane region" description="Helical" evidence="1">
    <location>
        <begin position="95"/>
        <end position="113"/>
    </location>
</feature>
<dbReference type="Proteomes" id="UP000315724">
    <property type="component" value="Chromosome"/>
</dbReference>
<evidence type="ECO:0000313" key="3">
    <source>
        <dbReference type="EMBL" id="QDT32203.1"/>
    </source>
</evidence>
<dbReference type="InterPro" id="IPR012171">
    <property type="entry name" value="Fatty_acid_desaturase"/>
</dbReference>
<feature type="transmembrane region" description="Helical" evidence="1">
    <location>
        <begin position="197"/>
        <end position="217"/>
    </location>
</feature>
<keyword evidence="3" id="KW-0560">Oxidoreductase</keyword>
<keyword evidence="4" id="KW-1185">Reference proteome</keyword>
<dbReference type="EMBL" id="CP036267">
    <property type="protein sequence ID" value="QDT32203.1"/>
    <property type="molecule type" value="Genomic_DNA"/>
</dbReference>
<evidence type="ECO:0000259" key="2">
    <source>
        <dbReference type="Pfam" id="PF00487"/>
    </source>
</evidence>
<dbReference type="PANTHER" id="PTHR19353">
    <property type="entry name" value="FATTY ACID DESATURASE 2"/>
    <property type="match status" value="1"/>
</dbReference>
<organism evidence="3 4">
    <name type="scientific">Thalassoglobus polymorphus</name>
    <dbReference type="NCBI Taxonomy" id="2527994"/>
    <lineage>
        <taxon>Bacteria</taxon>
        <taxon>Pseudomonadati</taxon>
        <taxon>Planctomycetota</taxon>
        <taxon>Planctomycetia</taxon>
        <taxon>Planctomycetales</taxon>
        <taxon>Planctomycetaceae</taxon>
        <taxon>Thalassoglobus</taxon>
    </lineage>
</organism>
<feature type="transmembrane region" description="Helical" evidence="1">
    <location>
        <begin position="69"/>
        <end position="89"/>
    </location>
</feature>
<evidence type="ECO:0000256" key="1">
    <source>
        <dbReference type="SAM" id="Phobius"/>
    </source>
</evidence>
<proteinExistence type="predicted"/>
<dbReference type="EC" id="1.14.19.-" evidence="3"/>
<reference evidence="3 4" key="1">
    <citation type="submission" date="2019-02" db="EMBL/GenBank/DDBJ databases">
        <title>Deep-cultivation of Planctomycetes and their phenomic and genomic characterization uncovers novel biology.</title>
        <authorList>
            <person name="Wiegand S."/>
            <person name="Jogler M."/>
            <person name="Boedeker C."/>
            <person name="Pinto D."/>
            <person name="Vollmers J."/>
            <person name="Rivas-Marin E."/>
            <person name="Kohn T."/>
            <person name="Peeters S.H."/>
            <person name="Heuer A."/>
            <person name="Rast P."/>
            <person name="Oberbeckmann S."/>
            <person name="Bunk B."/>
            <person name="Jeske O."/>
            <person name="Meyerdierks A."/>
            <person name="Storesund J.E."/>
            <person name="Kallscheuer N."/>
            <person name="Luecker S."/>
            <person name="Lage O.M."/>
            <person name="Pohl T."/>
            <person name="Merkel B.J."/>
            <person name="Hornburger P."/>
            <person name="Mueller R.-W."/>
            <person name="Bruemmer F."/>
            <person name="Labrenz M."/>
            <person name="Spormann A.M."/>
            <person name="Op den Camp H."/>
            <person name="Overmann J."/>
            <person name="Amann R."/>
            <person name="Jetten M.S.M."/>
            <person name="Mascher T."/>
            <person name="Medema M.H."/>
            <person name="Devos D.P."/>
            <person name="Kaster A.-K."/>
            <person name="Ovreas L."/>
            <person name="Rohde M."/>
            <person name="Galperin M.Y."/>
            <person name="Jogler C."/>
        </authorList>
    </citation>
    <scope>NUCLEOTIDE SEQUENCE [LARGE SCALE GENOMIC DNA]</scope>
    <source>
        <strain evidence="3 4">Mal48</strain>
    </source>
</reference>
<dbReference type="GO" id="GO:0006629">
    <property type="term" value="P:lipid metabolic process"/>
    <property type="evidence" value="ECO:0007669"/>
    <property type="project" value="InterPro"/>
</dbReference>
<keyword evidence="1" id="KW-0472">Membrane</keyword>
<dbReference type="PANTHER" id="PTHR19353:SF73">
    <property type="entry name" value="FATTY ACID DESATURASE"/>
    <property type="match status" value="1"/>
</dbReference>